<dbReference type="OMA" id="XILELLI"/>
<dbReference type="PROSITE" id="PS50804">
    <property type="entry name" value="SCAN_BOX"/>
    <property type="match status" value="1"/>
</dbReference>
<keyword evidence="1" id="KW-0539">Nucleus</keyword>
<feature type="compositionally biased region" description="Basic residues" evidence="2">
    <location>
        <begin position="1"/>
        <end position="13"/>
    </location>
</feature>
<dbReference type="Pfam" id="PF02023">
    <property type="entry name" value="SCAN"/>
    <property type="match status" value="1"/>
</dbReference>
<reference evidence="5" key="1">
    <citation type="submission" date="2025-08" db="UniProtKB">
        <authorList>
            <consortium name="RefSeq"/>
        </authorList>
    </citation>
    <scope>IDENTIFICATION</scope>
    <source>
        <tissue evidence="5">Liver</tissue>
    </source>
</reference>
<dbReference type="Gene3D" id="1.10.4020.10">
    <property type="entry name" value="DNA breaking-rejoining enzymes"/>
    <property type="match status" value="1"/>
</dbReference>
<feature type="region of interest" description="Disordered" evidence="2">
    <location>
        <begin position="1"/>
        <end position="68"/>
    </location>
</feature>
<dbReference type="InterPro" id="IPR038269">
    <property type="entry name" value="SCAN_sf"/>
</dbReference>
<sequence length="266" mass="30852">MARARLRKEKGRSRPGPEKKMEPAKRRGLRGSTQRLQAELDLGTGPQASPAPHAGGTGGFLDVPPQQEVPSQLDPSVLHLWETQFQEFLKDSVFEQRLLEELSPWEDPRAFLASFEKVAVACRWPRKEWVTRLLPALSEEAEKAFVRLAAEDREDFWKVKAAILRRESTAREKQRQEFRRFCYQEANGPREVLARLQGLLCQWLRAERSSKEQILELLLLEQFLNILPREMQNWVKERAPETCVEAVTLAEDFLRRLQAAERRGEQ</sequence>
<evidence type="ECO:0000313" key="4">
    <source>
        <dbReference type="Proteomes" id="UP000695026"/>
    </source>
</evidence>
<dbReference type="FunFam" id="1.10.4020.10:FF:000001">
    <property type="entry name" value="zinc finger protein 263 isoform X1"/>
    <property type="match status" value="1"/>
</dbReference>
<feature type="non-terminal residue" evidence="5">
    <location>
        <position position="266"/>
    </location>
</feature>
<dbReference type="InterPro" id="IPR003309">
    <property type="entry name" value="SCAN_dom"/>
</dbReference>
<dbReference type="SUPFAM" id="SSF47353">
    <property type="entry name" value="Retrovirus capsid dimerization domain-like"/>
    <property type="match status" value="1"/>
</dbReference>
<dbReference type="KEGG" id="pbi:112543195"/>
<evidence type="ECO:0000256" key="2">
    <source>
        <dbReference type="SAM" id="MobiDB-lite"/>
    </source>
</evidence>
<dbReference type="AlphaFoldDB" id="A0A9F5J9L0"/>
<evidence type="ECO:0000259" key="3">
    <source>
        <dbReference type="PROSITE" id="PS50804"/>
    </source>
</evidence>
<dbReference type="GeneID" id="112543195"/>
<dbReference type="OrthoDB" id="6910977at2759"/>
<organism evidence="4 5">
    <name type="scientific">Python bivittatus</name>
    <name type="common">Burmese python</name>
    <name type="synonym">Python molurus bivittatus</name>
    <dbReference type="NCBI Taxonomy" id="176946"/>
    <lineage>
        <taxon>Eukaryota</taxon>
        <taxon>Metazoa</taxon>
        <taxon>Chordata</taxon>
        <taxon>Craniata</taxon>
        <taxon>Vertebrata</taxon>
        <taxon>Euteleostomi</taxon>
        <taxon>Lepidosauria</taxon>
        <taxon>Squamata</taxon>
        <taxon>Bifurcata</taxon>
        <taxon>Unidentata</taxon>
        <taxon>Episquamata</taxon>
        <taxon>Toxicofera</taxon>
        <taxon>Serpentes</taxon>
        <taxon>Henophidia</taxon>
        <taxon>Pythonidae</taxon>
        <taxon>Python</taxon>
    </lineage>
</organism>
<dbReference type="Proteomes" id="UP000695026">
    <property type="component" value="Unplaced"/>
</dbReference>
<evidence type="ECO:0000256" key="1">
    <source>
        <dbReference type="ARBA" id="ARBA00023242"/>
    </source>
</evidence>
<dbReference type="InterPro" id="IPR050916">
    <property type="entry name" value="SCAN-C2H2_zinc_finger"/>
</dbReference>
<evidence type="ECO:0000313" key="5">
    <source>
        <dbReference type="RefSeq" id="XP_025033191.1"/>
    </source>
</evidence>
<dbReference type="PANTHER" id="PTHR45935:SF15">
    <property type="entry name" value="SCAN BOX DOMAIN-CONTAINING PROTEIN"/>
    <property type="match status" value="1"/>
</dbReference>
<dbReference type="RefSeq" id="XP_025033191.1">
    <property type="nucleotide sequence ID" value="XM_025177423.1"/>
</dbReference>
<dbReference type="SMART" id="SM00431">
    <property type="entry name" value="SCAN"/>
    <property type="match status" value="1"/>
</dbReference>
<gene>
    <name evidence="5" type="primary">LOC112543195</name>
</gene>
<feature type="compositionally biased region" description="Basic and acidic residues" evidence="2">
    <location>
        <begin position="15"/>
        <end position="25"/>
    </location>
</feature>
<name>A0A9F5J9L0_PYTBI</name>
<accession>A0A9F5J9L0</accession>
<dbReference type="PANTHER" id="PTHR45935">
    <property type="entry name" value="PROTEIN ZBED8-RELATED"/>
    <property type="match status" value="1"/>
</dbReference>
<keyword evidence="4" id="KW-1185">Reference proteome</keyword>
<protein>
    <submittedName>
        <fullName evidence="5">SCAN domain-containing protein 3-like</fullName>
    </submittedName>
</protein>
<proteinExistence type="predicted"/>
<feature type="domain" description="SCAN box" evidence="3">
    <location>
        <begin position="175"/>
        <end position="257"/>
    </location>
</feature>